<dbReference type="AlphaFoldDB" id="A0A6J4TGU3"/>
<feature type="non-terminal residue" evidence="2">
    <location>
        <position position="304"/>
    </location>
</feature>
<gene>
    <name evidence="2" type="ORF">AVDCRST_MAG31-1612</name>
</gene>
<feature type="compositionally biased region" description="Low complexity" evidence="1">
    <location>
        <begin position="38"/>
        <end position="51"/>
    </location>
</feature>
<feature type="region of interest" description="Disordered" evidence="1">
    <location>
        <begin position="1"/>
        <end position="304"/>
    </location>
</feature>
<feature type="compositionally biased region" description="Low complexity" evidence="1">
    <location>
        <begin position="295"/>
        <end position="304"/>
    </location>
</feature>
<feature type="non-terminal residue" evidence="2">
    <location>
        <position position="1"/>
    </location>
</feature>
<feature type="compositionally biased region" description="Basic and acidic residues" evidence="1">
    <location>
        <begin position="109"/>
        <end position="119"/>
    </location>
</feature>
<sequence length="304" mass="32447">ERNRPPTGRRPQLERLADALRQHRAREPRNRPDRVRAGVRAQQAAEPAAQPLGGGQHARRRQVQLPLRHARQDPRHGAAGAGGGGARAVPADLDQREGRPGAGDAPAAPERRVDGDLHPPPHARRRPAELRLRRDLPAPLRRDGAARHRLRRGRRRQPRRGQPPQGRDAAARAAARRGGALHRPGAGADRQGQGRAGRGRRDGPAAVLGGRGGHDGSAARQARVGATRAARRRGAAEQPRPDVRFRLRARGPAHRPRGRGELRDGVGRRVGPHAHDDAGGGARDVPGATEPRRFAAPAGAAGGG</sequence>
<feature type="compositionally biased region" description="Basic and acidic residues" evidence="1">
    <location>
        <begin position="126"/>
        <end position="146"/>
    </location>
</feature>
<protein>
    <submittedName>
        <fullName evidence="2">Uncharacterized protein</fullName>
    </submittedName>
</protein>
<feature type="compositionally biased region" description="Low complexity" evidence="1">
    <location>
        <begin position="160"/>
        <end position="193"/>
    </location>
</feature>
<feature type="compositionally biased region" description="Basic residues" evidence="1">
    <location>
        <begin position="147"/>
        <end position="159"/>
    </location>
</feature>
<proteinExistence type="predicted"/>
<name>A0A6J4TGU3_9SPHN</name>
<evidence type="ECO:0000256" key="1">
    <source>
        <dbReference type="SAM" id="MobiDB-lite"/>
    </source>
</evidence>
<organism evidence="2">
    <name type="scientific">uncultured Sphingomonas sp</name>
    <dbReference type="NCBI Taxonomy" id="158754"/>
    <lineage>
        <taxon>Bacteria</taxon>
        <taxon>Pseudomonadati</taxon>
        <taxon>Pseudomonadota</taxon>
        <taxon>Alphaproteobacteria</taxon>
        <taxon>Sphingomonadales</taxon>
        <taxon>Sphingomonadaceae</taxon>
        <taxon>Sphingomonas</taxon>
        <taxon>environmental samples</taxon>
    </lineage>
</organism>
<feature type="compositionally biased region" description="Basic and acidic residues" evidence="1">
    <location>
        <begin position="258"/>
        <end position="278"/>
    </location>
</feature>
<feature type="compositionally biased region" description="Basic residues" evidence="1">
    <location>
        <begin position="246"/>
        <end position="257"/>
    </location>
</feature>
<feature type="compositionally biased region" description="Low complexity" evidence="1">
    <location>
        <begin position="218"/>
        <end position="228"/>
    </location>
</feature>
<feature type="compositionally biased region" description="Basic and acidic residues" evidence="1">
    <location>
        <begin position="11"/>
        <end position="36"/>
    </location>
</feature>
<evidence type="ECO:0000313" key="2">
    <source>
        <dbReference type="EMBL" id="CAA9522238.1"/>
    </source>
</evidence>
<dbReference type="EMBL" id="CADCWA010000123">
    <property type="protein sequence ID" value="CAA9522238.1"/>
    <property type="molecule type" value="Genomic_DNA"/>
</dbReference>
<accession>A0A6J4TGU3</accession>
<reference evidence="2" key="1">
    <citation type="submission" date="2020-02" db="EMBL/GenBank/DDBJ databases">
        <authorList>
            <person name="Meier V. D."/>
        </authorList>
    </citation>
    <scope>NUCLEOTIDE SEQUENCE</scope>
    <source>
        <strain evidence="2">AVDCRST_MAG31</strain>
    </source>
</reference>